<evidence type="ECO:0000256" key="2">
    <source>
        <dbReference type="ARBA" id="ARBA00004906"/>
    </source>
</evidence>
<evidence type="ECO:0000256" key="1">
    <source>
        <dbReference type="ARBA" id="ARBA00000900"/>
    </source>
</evidence>
<dbReference type="EC" id="2.3.2.27" evidence="5"/>
<dbReference type="Gene3D" id="3.30.40.10">
    <property type="entry name" value="Zinc/RING finger domain, C3HC4 (zinc finger)"/>
    <property type="match status" value="1"/>
</dbReference>
<dbReference type="InterPro" id="IPR045210">
    <property type="entry name" value="RING-Ubox_PUB"/>
</dbReference>
<dbReference type="SUPFAM" id="SSF57850">
    <property type="entry name" value="RING/U-box"/>
    <property type="match status" value="1"/>
</dbReference>
<dbReference type="GO" id="GO:0061630">
    <property type="term" value="F:ubiquitin protein ligase activity"/>
    <property type="evidence" value="ECO:0007669"/>
    <property type="project" value="UniProtKB-UniRule"/>
</dbReference>
<dbReference type="OrthoDB" id="10064100at2759"/>
<dbReference type="CDD" id="cd16664">
    <property type="entry name" value="RING-Ubox_PUB"/>
    <property type="match status" value="1"/>
</dbReference>
<dbReference type="InterPro" id="IPR045185">
    <property type="entry name" value="PUB22/23/24-like"/>
</dbReference>
<dbReference type="Proteomes" id="UP000250235">
    <property type="component" value="Unassembled WGS sequence"/>
</dbReference>
<feature type="domain" description="U-box" evidence="6">
    <location>
        <begin position="19"/>
        <end position="53"/>
    </location>
</feature>
<dbReference type="GO" id="GO:0016567">
    <property type="term" value="P:protein ubiquitination"/>
    <property type="evidence" value="ECO:0007669"/>
    <property type="project" value="UniProtKB-UniRule"/>
</dbReference>
<dbReference type="SUPFAM" id="SSF48371">
    <property type="entry name" value="ARM repeat"/>
    <property type="match status" value="1"/>
</dbReference>
<dbReference type="EMBL" id="KV008727">
    <property type="protein sequence ID" value="KZV30120.1"/>
    <property type="molecule type" value="Genomic_DNA"/>
</dbReference>
<keyword evidence="8" id="KW-1185">Reference proteome</keyword>
<dbReference type="Pfam" id="PF25598">
    <property type="entry name" value="ARM_PUB"/>
    <property type="match status" value="1"/>
</dbReference>
<evidence type="ECO:0000256" key="3">
    <source>
        <dbReference type="ARBA" id="ARBA00022679"/>
    </source>
</evidence>
<comment type="pathway">
    <text evidence="2 5">Protein modification; protein ubiquitination.</text>
</comment>
<evidence type="ECO:0000259" key="6">
    <source>
        <dbReference type="PROSITE" id="PS51698"/>
    </source>
</evidence>
<organism evidence="7 8">
    <name type="scientific">Dorcoceras hygrometricum</name>
    <dbReference type="NCBI Taxonomy" id="472368"/>
    <lineage>
        <taxon>Eukaryota</taxon>
        <taxon>Viridiplantae</taxon>
        <taxon>Streptophyta</taxon>
        <taxon>Embryophyta</taxon>
        <taxon>Tracheophyta</taxon>
        <taxon>Spermatophyta</taxon>
        <taxon>Magnoliopsida</taxon>
        <taxon>eudicotyledons</taxon>
        <taxon>Gunneridae</taxon>
        <taxon>Pentapetalae</taxon>
        <taxon>asterids</taxon>
        <taxon>lamiids</taxon>
        <taxon>Lamiales</taxon>
        <taxon>Gesneriaceae</taxon>
        <taxon>Didymocarpoideae</taxon>
        <taxon>Trichosporeae</taxon>
        <taxon>Loxocarpinae</taxon>
        <taxon>Dorcoceras</taxon>
    </lineage>
</organism>
<dbReference type="InterPro" id="IPR011989">
    <property type="entry name" value="ARM-like"/>
</dbReference>
<protein>
    <recommendedName>
        <fullName evidence="5 6">U-box domain-containing protein</fullName>
        <ecNumber evidence="5">2.3.2.27</ecNumber>
    </recommendedName>
    <alternativeName>
        <fullName evidence="5">RING-type E3 ubiquitin transferase PUB</fullName>
    </alternativeName>
</protein>
<dbReference type="PANTHER" id="PTHR22849">
    <property type="entry name" value="WDSAM1 PROTEIN"/>
    <property type="match status" value="1"/>
</dbReference>
<dbReference type="PROSITE" id="PS51698">
    <property type="entry name" value="U_BOX"/>
    <property type="match status" value="1"/>
</dbReference>
<evidence type="ECO:0000313" key="8">
    <source>
        <dbReference type="Proteomes" id="UP000250235"/>
    </source>
</evidence>
<dbReference type="Gene3D" id="1.25.10.10">
    <property type="entry name" value="Leucine-rich Repeat Variant"/>
    <property type="match status" value="1"/>
</dbReference>
<dbReference type="InterPro" id="IPR016024">
    <property type="entry name" value="ARM-type_fold"/>
</dbReference>
<keyword evidence="4 5" id="KW-0833">Ubl conjugation pathway</keyword>
<dbReference type="Pfam" id="PF04564">
    <property type="entry name" value="U-box"/>
    <property type="match status" value="1"/>
</dbReference>
<gene>
    <name evidence="7" type="ORF">F511_19663</name>
</gene>
<dbReference type="PANTHER" id="PTHR22849:SF61">
    <property type="entry name" value="U-BOX DOMAIN-CONTAINING PROTEIN 21"/>
    <property type="match status" value="1"/>
</dbReference>
<keyword evidence="3 5" id="KW-0808">Transferase</keyword>
<reference evidence="7 8" key="1">
    <citation type="journal article" date="2015" name="Proc. Natl. Acad. Sci. U.S.A.">
        <title>The resurrection genome of Boea hygrometrica: A blueprint for survival of dehydration.</title>
        <authorList>
            <person name="Xiao L."/>
            <person name="Yang G."/>
            <person name="Zhang L."/>
            <person name="Yang X."/>
            <person name="Zhao S."/>
            <person name="Ji Z."/>
            <person name="Zhou Q."/>
            <person name="Hu M."/>
            <person name="Wang Y."/>
            <person name="Chen M."/>
            <person name="Xu Y."/>
            <person name="Jin H."/>
            <person name="Xiao X."/>
            <person name="Hu G."/>
            <person name="Bao F."/>
            <person name="Hu Y."/>
            <person name="Wan P."/>
            <person name="Li L."/>
            <person name="Deng X."/>
            <person name="Kuang T."/>
            <person name="Xiang C."/>
            <person name="Zhu J.K."/>
            <person name="Oliver M.J."/>
            <person name="He Y."/>
        </authorList>
    </citation>
    <scope>NUCLEOTIDE SEQUENCE [LARGE SCALE GENOMIC DNA]</scope>
    <source>
        <strain evidence="8">cv. XS01</strain>
    </source>
</reference>
<comment type="function">
    <text evidence="5">Functions as an E3 ubiquitin ligase.</text>
</comment>
<comment type="catalytic activity">
    <reaction evidence="1 5">
        <text>S-ubiquitinyl-[E2 ubiquitin-conjugating enzyme]-L-cysteine + [acceptor protein]-L-lysine = [E2 ubiquitin-conjugating enzyme]-L-cysteine + N(6)-ubiquitinyl-[acceptor protein]-L-lysine.</text>
        <dbReference type="EC" id="2.3.2.27"/>
    </reaction>
</comment>
<evidence type="ECO:0000313" key="7">
    <source>
        <dbReference type="EMBL" id="KZV30120.1"/>
    </source>
</evidence>
<accession>A0A2Z7B8T5</accession>
<dbReference type="InterPro" id="IPR013083">
    <property type="entry name" value="Znf_RING/FYVE/PHD"/>
</dbReference>
<dbReference type="UniPathway" id="UPA00143"/>
<proteinExistence type="predicted"/>
<dbReference type="SMART" id="SM00504">
    <property type="entry name" value="Ubox"/>
    <property type="match status" value="1"/>
</dbReference>
<sequence>MVLPWRRRRDKTVSAVELTIPTYFRCPISLELMKDPVTLSTGITYDRDSIEKWTGTGNNKSHGVERIPTPRIPISPPEVIDICAGMVAATRRGDAKKCVELVVKVMILAKESERNKRCIVENGIGSVLADTFEYFTRFAIDIHENLLKEILSTLAWAPQLTQQGISKLKSTNSLHCMALFLKDEDLLTRRNTISVLKELVCADRDYVDRLAQIDGIQEILFQILEVPICPNATQACLVVIHHMMVFQKATGVQIISKFIQMGLIPLILELLVDGNRSVCDKALAVLDRTCSTKEGREIMYENALTIPLLVKKIRHVSDAATDLSISIMYKLFSGEDGSYNGVIEAVKLGAFQKLLVVLQVGCGRRTKEKITQLFKMMNMCRDKIDCFESYVGSKYLKAPN</sequence>
<dbReference type="InterPro" id="IPR003613">
    <property type="entry name" value="Ubox_domain"/>
</dbReference>
<dbReference type="InterPro" id="IPR058678">
    <property type="entry name" value="ARM_PUB"/>
</dbReference>
<evidence type="ECO:0000256" key="5">
    <source>
        <dbReference type="RuleBase" id="RU369093"/>
    </source>
</evidence>
<dbReference type="AlphaFoldDB" id="A0A2Z7B8T5"/>
<evidence type="ECO:0000256" key="4">
    <source>
        <dbReference type="ARBA" id="ARBA00022786"/>
    </source>
</evidence>
<name>A0A2Z7B8T5_9LAMI</name>